<name>A0A7C1XRM6_THERO</name>
<accession>A0A7C1XRM6</accession>
<evidence type="ECO:0000313" key="1">
    <source>
        <dbReference type="EMBL" id="HEF65652.1"/>
    </source>
</evidence>
<comment type="caution">
    <text evidence="1">The sequence shown here is derived from an EMBL/GenBank/DDBJ whole genome shotgun (WGS) entry which is preliminary data.</text>
</comment>
<dbReference type="EMBL" id="DSJL01000011">
    <property type="protein sequence ID" value="HEF65652.1"/>
    <property type="molecule type" value="Genomic_DNA"/>
</dbReference>
<sequence>MTTHTIFLDLPAALVEELLEKTPALTRSVVAQLEERTARRAELRDRLAALGLLARVEELPAVPTPTSCGVDGSVAVERLLAHDLLVAGALAVEGLTPPSEQRYWPEPRHAVWVELEPHSDANDLLARAMMAGLEVELAVQAPHDVVLVDGSLATPLIAFDQAARALAAQNEQPASAANFWDCLPRRLELLLRLLDPPDQRQSWVGIPKYTTRREVASLLGVKDKIDDRALLTSLLEPGEYTRPMPLRQARRPHGFGISLVPAQYRARTDQLVHKVLQCVDTLQAVYTRPHRWLPALRIELPAATATDPERLASVLEVVRFQSGTGALFEPFPLFLADRMIRHLRRATRALRHAVREAASREYPVFEEVFLALESYRSEAFRSP</sequence>
<dbReference type="InterPro" id="IPR018977">
    <property type="entry name" value="NurA_domain"/>
</dbReference>
<protein>
    <submittedName>
        <fullName evidence="1">DNA double-strand break repair nuclease NurA</fullName>
    </submittedName>
</protein>
<proteinExistence type="predicted"/>
<organism evidence="1">
    <name type="scientific">Thermomicrobium roseum</name>
    <dbReference type="NCBI Taxonomy" id="500"/>
    <lineage>
        <taxon>Bacteria</taxon>
        <taxon>Pseudomonadati</taxon>
        <taxon>Thermomicrobiota</taxon>
        <taxon>Thermomicrobia</taxon>
        <taxon>Thermomicrobiales</taxon>
        <taxon>Thermomicrobiaceae</taxon>
        <taxon>Thermomicrobium</taxon>
    </lineage>
</organism>
<dbReference type="AlphaFoldDB" id="A0A7C1XRM6"/>
<dbReference type="SMART" id="SM00933">
    <property type="entry name" value="NurA"/>
    <property type="match status" value="1"/>
</dbReference>
<reference evidence="1" key="1">
    <citation type="journal article" date="2020" name="mSystems">
        <title>Genome- and Community-Level Interaction Insights into Carbon Utilization and Element Cycling Functions of Hydrothermarchaeota in Hydrothermal Sediment.</title>
        <authorList>
            <person name="Zhou Z."/>
            <person name="Liu Y."/>
            <person name="Xu W."/>
            <person name="Pan J."/>
            <person name="Luo Z.H."/>
            <person name="Li M."/>
        </authorList>
    </citation>
    <scope>NUCLEOTIDE SEQUENCE [LARGE SCALE GENOMIC DNA]</scope>
    <source>
        <strain evidence="1">SpSt-222</strain>
    </source>
</reference>
<dbReference type="Pfam" id="PF09376">
    <property type="entry name" value="NurA"/>
    <property type="match status" value="1"/>
</dbReference>
<gene>
    <name evidence="1" type="ORF">ENP47_08660</name>
</gene>